<reference evidence="3" key="1">
    <citation type="submission" date="2020-11" db="EMBL/GenBank/DDBJ databases">
        <title>Whole-genome analyses of Nonomuraea sp. K274.</title>
        <authorList>
            <person name="Veyisoglu A."/>
        </authorList>
    </citation>
    <scope>NUCLEOTIDE SEQUENCE</scope>
    <source>
        <strain evidence="3">K274</strain>
    </source>
</reference>
<keyword evidence="4" id="KW-1185">Reference proteome</keyword>
<feature type="non-terminal residue" evidence="3">
    <location>
        <position position="145"/>
    </location>
</feature>
<dbReference type="RefSeq" id="WP_195900144.1">
    <property type="nucleotide sequence ID" value="NZ_JADOGI010000151.1"/>
</dbReference>
<accession>A0A931ALL7</accession>
<dbReference type="Gene3D" id="2.60.120.280">
    <property type="entry name" value="Regulatory protein AraC"/>
    <property type="match status" value="1"/>
</dbReference>
<evidence type="ECO:0000313" key="4">
    <source>
        <dbReference type="Proteomes" id="UP000605361"/>
    </source>
</evidence>
<gene>
    <name evidence="3" type="ORF">ITP53_37140</name>
</gene>
<dbReference type="GO" id="GO:0003677">
    <property type="term" value="F:DNA binding"/>
    <property type="evidence" value="ECO:0007669"/>
    <property type="project" value="UniProtKB-KW"/>
</dbReference>
<organism evidence="3 4">
    <name type="scientific">Nonomuraea cypriaca</name>
    <dbReference type="NCBI Taxonomy" id="1187855"/>
    <lineage>
        <taxon>Bacteria</taxon>
        <taxon>Bacillati</taxon>
        <taxon>Actinomycetota</taxon>
        <taxon>Actinomycetes</taxon>
        <taxon>Streptosporangiales</taxon>
        <taxon>Streptosporangiaceae</taxon>
        <taxon>Nonomuraea</taxon>
    </lineage>
</organism>
<dbReference type="SUPFAM" id="SSF51215">
    <property type="entry name" value="Regulatory protein AraC"/>
    <property type="match status" value="1"/>
</dbReference>
<dbReference type="Pfam" id="PF02311">
    <property type="entry name" value="AraC_binding"/>
    <property type="match status" value="1"/>
</dbReference>
<dbReference type="AlphaFoldDB" id="A0A931ALL7"/>
<dbReference type="GO" id="GO:0006355">
    <property type="term" value="P:regulation of DNA-templated transcription"/>
    <property type="evidence" value="ECO:0007669"/>
    <property type="project" value="InterPro"/>
</dbReference>
<dbReference type="InterPro" id="IPR003313">
    <property type="entry name" value="AraC-bd"/>
</dbReference>
<proteinExistence type="predicted"/>
<dbReference type="EMBL" id="JADOGI010000151">
    <property type="protein sequence ID" value="MBF8191237.1"/>
    <property type="molecule type" value="Genomic_DNA"/>
</dbReference>
<feature type="domain" description="AraC-type arabinose-binding/dimerisation" evidence="2">
    <location>
        <begin position="16"/>
        <end position="130"/>
    </location>
</feature>
<evidence type="ECO:0000259" key="2">
    <source>
        <dbReference type="Pfam" id="PF02311"/>
    </source>
</evidence>
<evidence type="ECO:0000313" key="3">
    <source>
        <dbReference type="EMBL" id="MBF8191237.1"/>
    </source>
</evidence>
<evidence type="ECO:0000256" key="1">
    <source>
        <dbReference type="ARBA" id="ARBA00023125"/>
    </source>
</evidence>
<protein>
    <submittedName>
        <fullName evidence="3">AraC family ligand binding domain-containing protein</fullName>
    </submittedName>
</protein>
<name>A0A931ALL7_9ACTN</name>
<dbReference type="Proteomes" id="UP000605361">
    <property type="component" value="Unassembled WGS sequence"/>
</dbReference>
<keyword evidence="1" id="KW-0238">DNA-binding</keyword>
<comment type="caution">
    <text evidence="3">The sequence shown here is derived from an EMBL/GenBank/DDBJ whole genome shotgun (WGS) entry which is preliminary data.</text>
</comment>
<sequence length="145" mass="15509">MPETAEDLSVPAAELMIVGHYDKTAGYGHRRPAGSPSWLLLWTEAGAGLVEQGGASFAVEAGDLAVLGSGAAQHYRVLAGADRWRFWWVHFQPRPSWGAWLGPYARAAGCHLVAGVPSGVHARIDAAFRRALQDARWIPGAPPTT</sequence>
<dbReference type="InterPro" id="IPR037923">
    <property type="entry name" value="HTH-like"/>
</dbReference>